<feature type="domain" description="Glycosyl transferase family 1" evidence="3">
    <location>
        <begin position="225"/>
        <end position="378"/>
    </location>
</feature>
<dbReference type="EMBL" id="CP031078">
    <property type="protein sequence ID" value="AYF02250.1"/>
    <property type="molecule type" value="Genomic_DNA"/>
</dbReference>
<keyword evidence="2 4" id="KW-0808">Transferase</keyword>
<dbReference type="InterPro" id="IPR001296">
    <property type="entry name" value="Glyco_trans_1"/>
</dbReference>
<keyword evidence="1" id="KW-0328">Glycosyltransferase</keyword>
<evidence type="ECO:0000313" key="4">
    <source>
        <dbReference type="EMBL" id="AYF02250.1"/>
    </source>
</evidence>
<protein>
    <submittedName>
        <fullName evidence="4">Glycosyltransferase</fullName>
    </submittedName>
</protein>
<dbReference type="Pfam" id="PF00534">
    <property type="entry name" value="Glycos_transf_1"/>
    <property type="match status" value="1"/>
</dbReference>
<evidence type="ECO:0000313" key="5">
    <source>
        <dbReference type="Proteomes" id="UP000272010"/>
    </source>
</evidence>
<dbReference type="PANTHER" id="PTHR12526:SF510">
    <property type="entry name" value="D-INOSITOL 3-PHOSPHATE GLYCOSYLTRANSFERASE"/>
    <property type="match status" value="1"/>
</dbReference>
<accession>A0A386UQ60</accession>
<reference evidence="5" key="1">
    <citation type="submission" date="2018-07" db="EMBL/GenBank/DDBJ databases">
        <title>Genome Structure of the Opportunistic Pathogen Paracoccus yeei (Alphaproteobacteria) and Identification of Putative Virulence Factors.</title>
        <authorList>
            <person name="Lasek R."/>
            <person name="Szuplewska M."/>
            <person name="Mitura M."/>
            <person name="Decewicz P."/>
            <person name="Chmielowska C."/>
            <person name="Pawlot A."/>
            <person name="Sentkowska D."/>
            <person name="Czarnecki J."/>
            <person name="Bartosik D."/>
        </authorList>
    </citation>
    <scope>NUCLEOTIDE SEQUENCE [LARGE SCALE GENOMIC DNA]</scope>
    <source>
        <strain evidence="5">CCUG 32053</strain>
    </source>
</reference>
<proteinExistence type="predicted"/>
<evidence type="ECO:0000256" key="1">
    <source>
        <dbReference type="ARBA" id="ARBA00022676"/>
    </source>
</evidence>
<evidence type="ECO:0000256" key="2">
    <source>
        <dbReference type="ARBA" id="ARBA00022679"/>
    </source>
</evidence>
<sequence length="432" mass="45917">MLPVGLRPILAAMPIERMMAMSARPELTLFAAVPAGRGADGRLLLDDKFVSGMALHAAQWAGPVRAVLRETGGEGLPFASAVDPASLPFQATLLAPDAPLESALRDGPGLVLCSADVTEQLALGPAARARGLSVVYGIEYTLDTRMQVARLDRSRGPARRLWSMLWNLRQERHRRAALRAADGIQMNGFPADRDYAGLNPLPLRYLDNRMTLDMMAAPADMQARRDRHARGEPLRLIHSGRLEPMKGGHLLVPLARALQAAGVAFTLDIYGAGSLQDDIAAGIASGGLSDRVRLHGPVPFETRLVPLSRQTADVFVSCHVQSDPSCTYLEAMGCGLPVVGFANRMLAALVADSGGGWCVPMGDLSAMAALIGGLERNRASLLARADAALSYAQGHDFAAEFDARMRHLAQAFSRSGRSASAAGQPRHGLAGS</sequence>
<dbReference type="PANTHER" id="PTHR12526">
    <property type="entry name" value="GLYCOSYLTRANSFERASE"/>
    <property type="match status" value="1"/>
</dbReference>
<name>A0A386UQ60_9RHOB</name>
<dbReference type="Proteomes" id="UP000272010">
    <property type="component" value="Chromosome"/>
</dbReference>
<gene>
    <name evidence="4" type="ORF">PY32053_02657</name>
</gene>
<dbReference type="AlphaFoldDB" id="A0A386UQ60"/>
<dbReference type="Gene3D" id="3.40.50.2000">
    <property type="entry name" value="Glycogen Phosphorylase B"/>
    <property type="match status" value="1"/>
</dbReference>
<evidence type="ECO:0000259" key="3">
    <source>
        <dbReference type="Pfam" id="PF00534"/>
    </source>
</evidence>
<dbReference type="SUPFAM" id="SSF53756">
    <property type="entry name" value="UDP-Glycosyltransferase/glycogen phosphorylase"/>
    <property type="match status" value="1"/>
</dbReference>
<dbReference type="GO" id="GO:0016757">
    <property type="term" value="F:glycosyltransferase activity"/>
    <property type="evidence" value="ECO:0007669"/>
    <property type="project" value="UniProtKB-KW"/>
</dbReference>
<organism evidence="4 5">
    <name type="scientific">Paracoccus yeei</name>
    <dbReference type="NCBI Taxonomy" id="147645"/>
    <lineage>
        <taxon>Bacteria</taxon>
        <taxon>Pseudomonadati</taxon>
        <taxon>Pseudomonadota</taxon>
        <taxon>Alphaproteobacteria</taxon>
        <taxon>Rhodobacterales</taxon>
        <taxon>Paracoccaceae</taxon>
        <taxon>Paracoccus</taxon>
    </lineage>
</organism>